<evidence type="ECO:0000256" key="4">
    <source>
        <dbReference type="ARBA" id="ARBA00022833"/>
    </source>
</evidence>
<dbReference type="Proteomes" id="UP001445076">
    <property type="component" value="Unassembled WGS sequence"/>
</dbReference>
<keyword evidence="3" id="KW-0863">Zinc-finger</keyword>
<keyword evidence="4" id="KW-0862">Zinc</keyword>
<evidence type="ECO:0000313" key="9">
    <source>
        <dbReference type="Proteomes" id="UP001445076"/>
    </source>
</evidence>
<evidence type="ECO:0008006" key="10">
    <source>
        <dbReference type="Google" id="ProtNLM"/>
    </source>
</evidence>
<dbReference type="PANTHER" id="PTHR31742:SF1">
    <property type="entry name" value="RPA-INTERACTING PROTEIN"/>
    <property type="match status" value="1"/>
</dbReference>
<dbReference type="AlphaFoldDB" id="A0AAW0VVT1"/>
<gene>
    <name evidence="8" type="ORF">OTU49_013149</name>
</gene>
<sequence length="242" mass="26902">MESGQGGPLGATVAHRKLYKNPRGRTPPWKDIYRKRCMERLRWNRSQVVQRFRSSGQPLGEDDPTQLVQDVMEMEWAALNRCSNLLAVKKSLDGSEVEEEPWMSVMEEIQQELVNQEERLLVDIMKYDAAALANQVTLQQSEEVICPVCQRHGLQESQRRPSGASITTIGSESGANVLVCGCGLALQGANLSLNTVKSSLENTISHHGQTCEGQMSFTETTDTQGANVLITCSICDWMSFLL</sequence>
<keyword evidence="9" id="KW-1185">Reference proteome</keyword>
<keyword evidence="2" id="KW-0479">Metal-binding</keyword>
<evidence type="ECO:0000259" key="7">
    <source>
        <dbReference type="Pfam" id="PF14768"/>
    </source>
</evidence>
<dbReference type="GO" id="GO:0006606">
    <property type="term" value="P:protein import into nucleus"/>
    <property type="evidence" value="ECO:0007669"/>
    <property type="project" value="TreeGrafter"/>
</dbReference>
<organism evidence="8 9">
    <name type="scientific">Cherax quadricarinatus</name>
    <name type="common">Australian red claw crayfish</name>
    <dbReference type="NCBI Taxonomy" id="27406"/>
    <lineage>
        <taxon>Eukaryota</taxon>
        <taxon>Metazoa</taxon>
        <taxon>Ecdysozoa</taxon>
        <taxon>Arthropoda</taxon>
        <taxon>Crustacea</taxon>
        <taxon>Multicrustacea</taxon>
        <taxon>Malacostraca</taxon>
        <taxon>Eumalacostraca</taxon>
        <taxon>Eucarida</taxon>
        <taxon>Decapoda</taxon>
        <taxon>Pleocyemata</taxon>
        <taxon>Astacidea</taxon>
        <taxon>Parastacoidea</taxon>
        <taxon>Parastacidae</taxon>
        <taxon>Cherax</taxon>
    </lineage>
</organism>
<protein>
    <recommendedName>
        <fullName evidence="10">RPA-interacting protein</fullName>
    </recommendedName>
</protein>
<evidence type="ECO:0000256" key="1">
    <source>
        <dbReference type="ARBA" id="ARBA00004123"/>
    </source>
</evidence>
<keyword evidence="5" id="KW-0539">Nucleus</keyword>
<dbReference type="InterPro" id="IPR028156">
    <property type="entry name" value="RIP"/>
</dbReference>
<feature type="domain" description="RPA-interacting protein N-terminal" evidence="6">
    <location>
        <begin position="14"/>
        <end position="55"/>
    </location>
</feature>
<dbReference type="GO" id="GO:0008270">
    <property type="term" value="F:zinc ion binding"/>
    <property type="evidence" value="ECO:0007669"/>
    <property type="project" value="UniProtKB-KW"/>
</dbReference>
<evidence type="ECO:0000256" key="2">
    <source>
        <dbReference type="ARBA" id="ARBA00022723"/>
    </source>
</evidence>
<accession>A0AAW0VVT1</accession>
<reference evidence="8 9" key="1">
    <citation type="journal article" date="2024" name="BMC Genomics">
        <title>Genome assembly of redclaw crayfish (Cherax quadricarinatus) provides insights into its immune adaptation and hypoxia tolerance.</title>
        <authorList>
            <person name="Liu Z."/>
            <person name="Zheng J."/>
            <person name="Li H."/>
            <person name="Fang K."/>
            <person name="Wang S."/>
            <person name="He J."/>
            <person name="Zhou D."/>
            <person name="Weng S."/>
            <person name="Chi M."/>
            <person name="Gu Z."/>
            <person name="He J."/>
            <person name="Li F."/>
            <person name="Wang M."/>
        </authorList>
    </citation>
    <scope>NUCLEOTIDE SEQUENCE [LARGE SCALE GENOMIC DNA]</scope>
    <source>
        <strain evidence="8">ZL_2023a</strain>
    </source>
</reference>
<dbReference type="Pfam" id="PF14766">
    <property type="entry name" value="RPA_interact_N"/>
    <property type="match status" value="1"/>
</dbReference>
<dbReference type="InterPro" id="IPR028158">
    <property type="entry name" value="RPA_interact_N_dom"/>
</dbReference>
<comment type="caution">
    <text evidence="8">The sequence shown here is derived from an EMBL/GenBank/DDBJ whole genome shotgun (WGS) entry which is preliminary data.</text>
</comment>
<feature type="domain" description="RPA-interacting protein C-terminal" evidence="7">
    <location>
        <begin position="145"/>
        <end position="239"/>
    </location>
</feature>
<dbReference type="EMBL" id="JARKIK010000247">
    <property type="protein sequence ID" value="KAK8720710.1"/>
    <property type="molecule type" value="Genomic_DNA"/>
</dbReference>
<evidence type="ECO:0000259" key="6">
    <source>
        <dbReference type="Pfam" id="PF14766"/>
    </source>
</evidence>
<evidence type="ECO:0000256" key="5">
    <source>
        <dbReference type="ARBA" id="ARBA00023242"/>
    </source>
</evidence>
<evidence type="ECO:0000313" key="8">
    <source>
        <dbReference type="EMBL" id="KAK8720710.1"/>
    </source>
</evidence>
<dbReference type="InterPro" id="IPR028159">
    <property type="entry name" value="RPA_interact_C_dom"/>
</dbReference>
<dbReference type="PANTHER" id="PTHR31742">
    <property type="entry name" value="RPA-INTERACTING PROTEIN RPAIN"/>
    <property type="match status" value="1"/>
</dbReference>
<dbReference type="GO" id="GO:0005634">
    <property type="term" value="C:nucleus"/>
    <property type="evidence" value="ECO:0007669"/>
    <property type="project" value="UniProtKB-SubCell"/>
</dbReference>
<proteinExistence type="predicted"/>
<evidence type="ECO:0000256" key="3">
    <source>
        <dbReference type="ARBA" id="ARBA00022771"/>
    </source>
</evidence>
<comment type="subcellular location">
    <subcellularLocation>
        <location evidence="1">Nucleus</location>
    </subcellularLocation>
</comment>
<dbReference type="Pfam" id="PF14768">
    <property type="entry name" value="RPA_interact_C"/>
    <property type="match status" value="1"/>
</dbReference>
<name>A0AAW0VVT1_CHEQU</name>